<comment type="caution">
    <text evidence="1">The sequence shown here is derived from an EMBL/GenBank/DDBJ whole genome shotgun (WGS) entry which is preliminary data.</text>
</comment>
<evidence type="ECO:0000313" key="1">
    <source>
        <dbReference type="EMBL" id="OGF61908.1"/>
    </source>
</evidence>
<dbReference type="Proteomes" id="UP000179251">
    <property type="component" value="Unassembled WGS sequence"/>
</dbReference>
<sequence>MLVVLLAGTIVFCVASKAAEENREYAFWSDFKDINRASASIICRREGPTQLATKAYTNRKELWEIIIINLSHKDIARHVTQFLGFQKGVLLNSFARFGNTWKRSSEVTAEEWGVFIKTHPISPEEAQFLNMCLAQKQFT</sequence>
<dbReference type="AlphaFoldDB" id="A0A1F5VF92"/>
<reference evidence="1 2" key="1">
    <citation type="journal article" date="2016" name="Nat. Commun.">
        <title>Thousands of microbial genomes shed light on interconnected biogeochemical processes in an aquifer system.</title>
        <authorList>
            <person name="Anantharaman K."/>
            <person name="Brown C.T."/>
            <person name="Hug L.A."/>
            <person name="Sharon I."/>
            <person name="Castelle C.J."/>
            <person name="Probst A.J."/>
            <person name="Thomas B.C."/>
            <person name="Singh A."/>
            <person name="Wilkins M.J."/>
            <person name="Karaoz U."/>
            <person name="Brodie E.L."/>
            <person name="Williams K.H."/>
            <person name="Hubbard S.S."/>
            <person name="Banfield J.F."/>
        </authorList>
    </citation>
    <scope>NUCLEOTIDE SEQUENCE [LARGE SCALE GENOMIC DNA]</scope>
</reference>
<accession>A0A1F5VF92</accession>
<name>A0A1F5VF92_9BACT</name>
<dbReference type="EMBL" id="MFHD01000024">
    <property type="protein sequence ID" value="OGF61908.1"/>
    <property type="molecule type" value="Genomic_DNA"/>
</dbReference>
<proteinExistence type="predicted"/>
<dbReference type="STRING" id="1798325.A2834_00290"/>
<protein>
    <submittedName>
        <fullName evidence="1">Uncharacterized protein</fullName>
    </submittedName>
</protein>
<evidence type="ECO:0000313" key="2">
    <source>
        <dbReference type="Proteomes" id="UP000179251"/>
    </source>
</evidence>
<gene>
    <name evidence="1" type="ORF">A2834_00290</name>
</gene>
<organism evidence="1 2">
    <name type="scientific">Candidatus Giovannonibacteria bacterium RIFCSPHIGHO2_01_FULL_45_23</name>
    <dbReference type="NCBI Taxonomy" id="1798325"/>
    <lineage>
        <taxon>Bacteria</taxon>
        <taxon>Candidatus Giovannoniibacteriota</taxon>
    </lineage>
</organism>